<dbReference type="GeneID" id="70235022"/>
<dbReference type="RefSeq" id="XP_046062218.1">
    <property type="nucleotide sequence ID" value="XM_046203992.1"/>
</dbReference>
<comment type="caution">
    <text evidence="1">The sequence shown here is derived from an EMBL/GenBank/DDBJ whole genome shotgun (WGS) entry which is preliminary data.</text>
</comment>
<dbReference type="AlphaFoldDB" id="A0A9P8P951"/>
<name>A0A9P8P951_9ASCO</name>
<evidence type="ECO:0000313" key="2">
    <source>
        <dbReference type="Proteomes" id="UP000769157"/>
    </source>
</evidence>
<evidence type="ECO:0000313" key="1">
    <source>
        <dbReference type="EMBL" id="KAH3667406.1"/>
    </source>
</evidence>
<dbReference type="EMBL" id="JAEUBE010000183">
    <property type="protein sequence ID" value="KAH3667406.1"/>
    <property type="molecule type" value="Genomic_DNA"/>
</dbReference>
<proteinExistence type="predicted"/>
<dbReference type="Proteomes" id="UP000769157">
    <property type="component" value="Unassembled WGS sequence"/>
</dbReference>
<organism evidence="1 2">
    <name type="scientific">Ogataea philodendri</name>
    <dbReference type="NCBI Taxonomy" id="1378263"/>
    <lineage>
        <taxon>Eukaryota</taxon>
        <taxon>Fungi</taxon>
        <taxon>Dikarya</taxon>
        <taxon>Ascomycota</taxon>
        <taxon>Saccharomycotina</taxon>
        <taxon>Pichiomycetes</taxon>
        <taxon>Pichiales</taxon>
        <taxon>Pichiaceae</taxon>
        <taxon>Ogataea</taxon>
    </lineage>
</organism>
<accession>A0A9P8P951</accession>
<reference evidence="1" key="2">
    <citation type="submission" date="2021-01" db="EMBL/GenBank/DDBJ databases">
        <authorList>
            <person name="Schikora-Tamarit M.A."/>
        </authorList>
    </citation>
    <scope>NUCLEOTIDE SEQUENCE</scope>
    <source>
        <strain evidence="1">CBS6075</strain>
    </source>
</reference>
<reference evidence="1" key="1">
    <citation type="journal article" date="2021" name="Open Biol.">
        <title>Shared evolutionary footprints suggest mitochondrial oxidative damage underlies multiple complex I losses in fungi.</title>
        <authorList>
            <person name="Schikora-Tamarit M.A."/>
            <person name="Marcet-Houben M."/>
            <person name="Nosek J."/>
            <person name="Gabaldon T."/>
        </authorList>
    </citation>
    <scope>NUCLEOTIDE SEQUENCE</scope>
    <source>
        <strain evidence="1">CBS6075</strain>
    </source>
</reference>
<gene>
    <name evidence="1" type="ORF">OGAPHI_003055</name>
</gene>
<protein>
    <submittedName>
        <fullName evidence="1">Uncharacterized protein</fullName>
    </submittedName>
</protein>
<keyword evidence="2" id="KW-1185">Reference proteome</keyword>
<sequence>MLNWYGFSSNPSLLCDRSIRASTFSSRRALARLDALCLPHSFAATTNDNAIPLFPPRAVLPTLCTYVLDDVGRSKFSTHATFLKSTPRETPTSPLVSSPFDSSVAISRLYTFLLNSSTMCNREFNGSSEFNKHDLMPKFCRNSFNLYPLSSSFTNNRILPLIKPSFKIT</sequence>